<name>A0A8H7J3G9_9PLEO</name>
<feature type="compositionally biased region" description="Polar residues" evidence="1">
    <location>
        <begin position="170"/>
        <end position="182"/>
    </location>
</feature>
<reference evidence="2" key="1">
    <citation type="submission" date="2018-12" db="EMBL/GenBank/DDBJ databases">
        <authorList>
            <person name="Syme R.A."/>
            <person name="Farfan-Caceres L."/>
            <person name="Lichtenzveig J."/>
        </authorList>
    </citation>
    <scope>NUCLEOTIDE SEQUENCE</scope>
    <source>
        <strain evidence="2">Al4</strain>
    </source>
</reference>
<gene>
    <name evidence="2" type="ORF">EKO04_004900</name>
</gene>
<dbReference type="EMBL" id="RZGK01000008">
    <property type="protein sequence ID" value="KAF9697204.1"/>
    <property type="molecule type" value="Genomic_DNA"/>
</dbReference>
<feature type="region of interest" description="Disordered" evidence="1">
    <location>
        <begin position="515"/>
        <end position="565"/>
    </location>
</feature>
<feature type="compositionally biased region" description="Polar residues" evidence="1">
    <location>
        <begin position="115"/>
        <end position="149"/>
    </location>
</feature>
<keyword evidence="3" id="KW-1185">Reference proteome</keyword>
<feature type="region of interest" description="Disordered" evidence="1">
    <location>
        <begin position="220"/>
        <end position="272"/>
    </location>
</feature>
<feature type="compositionally biased region" description="Basic and acidic residues" evidence="1">
    <location>
        <begin position="759"/>
        <end position="783"/>
    </location>
</feature>
<evidence type="ECO:0000256" key="1">
    <source>
        <dbReference type="SAM" id="MobiDB-lite"/>
    </source>
</evidence>
<dbReference type="OrthoDB" id="3557758at2759"/>
<accession>A0A8H7J3G9</accession>
<evidence type="ECO:0000313" key="2">
    <source>
        <dbReference type="EMBL" id="KAF9697204.1"/>
    </source>
</evidence>
<feature type="compositionally biased region" description="Polar residues" evidence="1">
    <location>
        <begin position="515"/>
        <end position="533"/>
    </location>
</feature>
<feature type="compositionally biased region" description="Polar residues" evidence="1">
    <location>
        <begin position="364"/>
        <end position="381"/>
    </location>
</feature>
<feature type="region of interest" description="Disordered" evidence="1">
    <location>
        <begin position="169"/>
        <end position="208"/>
    </location>
</feature>
<dbReference type="AlphaFoldDB" id="A0A8H7J3G9"/>
<proteinExistence type="predicted"/>
<evidence type="ECO:0000313" key="3">
    <source>
        <dbReference type="Proteomes" id="UP000651452"/>
    </source>
</evidence>
<feature type="region of interest" description="Disordered" evidence="1">
    <location>
        <begin position="285"/>
        <end position="418"/>
    </location>
</feature>
<feature type="compositionally biased region" description="Low complexity" evidence="1">
    <location>
        <begin position="196"/>
        <end position="205"/>
    </location>
</feature>
<comment type="caution">
    <text evidence="2">The sequence shown here is derived from an EMBL/GenBank/DDBJ whole genome shotgun (WGS) entry which is preliminary data.</text>
</comment>
<feature type="compositionally biased region" description="Polar residues" evidence="1">
    <location>
        <begin position="221"/>
        <end position="254"/>
    </location>
</feature>
<feature type="compositionally biased region" description="Polar residues" evidence="1">
    <location>
        <begin position="285"/>
        <end position="298"/>
    </location>
</feature>
<sequence length="799" mass="87883">MLSFPDRQRKFEQLRAHWEVGATGEDTKMVGRKEKPTLPQAASDVVQHSAGGKFRRKLSHGLAFISLTQRKGVPGWQLSGNASLAVSAPSTNDSSTAILDHDALLSPHIDSVSVTTTIGDPSAPSQVSTRTSEDFQTSRQLPRSHTLSNIPRPVKTEAEVHLVAEPDELVTQSSDATMTHSTPYAPSRIPTPSPPQSSRRVPSPRQYLPNSLPLQARIAASRQSSTNVAHSSPSKAAARSRTTPNLLGTTSTNHIAGYMAPRRPGLKRPFASSALQKPVLAENVPTSKRIAQQRSQIQDKAVRRESLPVPPVTSNRRSFGPSAPLESKRSSLAAPLTSTKRLSSHPVTFRYANEPSDSKRPDSLHSSGATTITQPCLRNTPTPVPSTFAPEEPLLAPPRLSTGDDIQRRTLGTPNGLGGVWRSSRVFATANHQVRSLPRSSTFHHFGKRWEAPPIPPIPNQYRSPSSSNLVQSASNHYKSLSSSNLHHRFPKSIGRFGTSSRSLLSDIASVQKSSEIESMNSKPISMSTNASEVTEGLEDQQRISEAQEAPCDQDDPLQSKASLASSNSLTALPPIIAEIRSRLSETPALGTHSKRLTEDLPVQRGWSISESFYLDSANITTRVQVKDYMPPLYWAGRFQSRYDQWRTEAMVTMLNPEHESEDEGPLGKCSLDDEKKAMILIFMQLRDLCASAQAADSLHEFEYKYRKDHKMLDTKHDLPPSLRKPEESTPKGPIGRAVRKLTPRKASFANLFKGKGWNRNDDAKPADMSEHVSELQEIVDRSDESDETTYSNGIELRL</sequence>
<feature type="region of interest" description="Disordered" evidence="1">
    <location>
        <begin position="115"/>
        <end position="154"/>
    </location>
</feature>
<feature type="region of interest" description="Disordered" evidence="1">
    <location>
        <begin position="757"/>
        <end position="799"/>
    </location>
</feature>
<feature type="region of interest" description="Disordered" evidence="1">
    <location>
        <begin position="715"/>
        <end position="736"/>
    </location>
</feature>
<reference evidence="2" key="2">
    <citation type="submission" date="2020-09" db="EMBL/GenBank/DDBJ databases">
        <title>Reference genome assembly for Australian Ascochyta lentis isolate Al4.</title>
        <authorList>
            <person name="Lee R.C."/>
            <person name="Farfan-Caceres L.M."/>
            <person name="Debler J.W."/>
            <person name="Williams A.H."/>
            <person name="Henares B.M."/>
        </authorList>
    </citation>
    <scope>NUCLEOTIDE SEQUENCE</scope>
    <source>
        <strain evidence="2">Al4</strain>
    </source>
</reference>
<protein>
    <submittedName>
        <fullName evidence="2">Uncharacterized protein</fullName>
    </submittedName>
</protein>
<feature type="compositionally biased region" description="Low complexity" evidence="1">
    <location>
        <begin position="389"/>
        <end position="398"/>
    </location>
</feature>
<organism evidence="2 3">
    <name type="scientific">Ascochyta lentis</name>
    <dbReference type="NCBI Taxonomy" id="205686"/>
    <lineage>
        <taxon>Eukaryota</taxon>
        <taxon>Fungi</taxon>
        <taxon>Dikarya</taxon>
        <taxon>Ascomycota</taxon>
        <taxon>Pezizomycotina</taxon>
        <taxon>Dothideomycetes</taxon>
        <taxon>Pleosporomycetidae</taxon>
        <taxon>Pleosporales</taxon>
        <taxon>Pleosporineae</taxon>
        <taxon>Didymellaceae</taxon>
        <taxon>Ascochyta</taxon>
    </lineage>
</organism>
<feature type="compositionally biased region" description="Basic and acidic residues" evidence="1">
    <location>
        <begin position="715"/>
        <end position="730"/>
    </location>
</feature>
<dbReference type="Proteomes" id="UP000651452">
    <property type="component" value="Unassembled WGS sequence"/>
</dbReference>